<accession>X1CM09</accession>
<protein>
    <recommendedName>
        <fullName evidence="2">Glycosyltransferase 2-like domain-containing protein</fullName>
    </recommendedName>
</protein>
<reference evidence="1" key="1">
    <citation type="journal article" date="2014" name="Front. Microbiol.">
        <title>High frequency of phylogenetically diverse reductive dehalogenase-homologous genes in deep subseafloor sedimentary metagenomes.</title>
        <authorList>
            <person name="Kawai M."/>
            <person name="Futagami T."/>
            <person name="Toyoda A."/>
            <person name="Takaki Y."/>
            <person name="Nishi S."/>
            <person name="Hori S."/>
            <person name="Arai W."/>
            <person name="Tsubouchi T."/>
            <person name="Morono Y."/>
            <person name="Uchiyama I."/>
            <person name="Ito T."/>
            <person name="Fujiyama A."/>
            <person name="Inagaki F."/>
            <person name="Takami H."/>
        </authorList>
    </citation>
    <scope>NUCLEOTIDE SEQUENCE</scope>
    <source>
        <strain evidence="1">Expedition CK06-06</strain>
    </source>
</reference>
<evidence type="ECO:0008006" key="2">
    <source>
        <dbReference type="Google" id="ProtNLM"/>
    </source>
</evidence>
<gene>
    <name evidence="1" type="ORF">S01H4_43228</name>
</gene>
<proteinExistence type="predicted"/>
<comment type="caution">
    <text evidence="1">The sequence shown here is derived from an EMBL/GenBank/DDBJ whole genome shotgun (WGS) entry which is preliminary data.</text>
</comment>
<dbReference type="EMBL" id="BART01023828">
    <property type="protein sequence ID" value="GAG97223.1"/>
    <property type="molecule type" value="Genomic_DNA"/>
</dbReference>
<feature type="non-terminal residue" evidence="1">
    <location>
        <position position="210"/>
    </location>
</feature>
<dbReference type="AlphaFoldDB" id="X1CM09"/>
<name>X1CM09_9ZZZZ</name>
<sequence>MLVGCVGVYGERVDEAKLVVEKLRPTIDRYIVIVDETVTEEQKSMLEALGCKVYFHPWEDSMVKMRNQYLDKLKIGDWAIVHDPDECFNEVFCKDVRLIIEDAEEREVVKKYYGWGRTFRSRPIFVDHSTNRYRVPGICILDNQPNFPPGYSLEDAKATVDKAILEKKGLVLAFHRIFKERGSFITAEADFVGLCEYVMLQIRNESLECL</sequence>
<evidence type="ECO:0000313" key="1">
    <source>
        <dbReference type="EMBL" id="GAG97223.1"/>
    </source>
</evidence>
<organism evidence="1">
    <name type="scientific">marine sediment metagenome</name>
    <dbReference type="NCBI Taxonomy" id="412755"/>
    <lineage>
        <taxon>unclassified sequences</taxon>
        <taxon>metagenomes</taxon>
        <taxon>ecological metagenomes</taxon>
    </lineage>
</organism>